<dbReference type="AlphaFoldDB" id="K9DZR1"/>
<dbReference type="eggNOG" id="ENOG502Z7SS">
    <property type="taxonomic scope" value="Bacteria"/>
</dbReference>
<dbReference type="Proteomes" id="UP000009874">
    <property type="component" value="Unassembled WGS sequence"/>
</dbReference>
<sequence>MNRAQDFVVDASAGSAALHHVADDGGHLFVRFMACGAGVVAAGIALVLACTVLVDPYRLFGLAEIDGINRIKPQPERYREEIKLAHARAVQPNMLFFGNSRTEIGFDPDSPILRERGLSAYNMGLAGTRLAASQRMLDDARDSMPAPAMAIVGVEFLDFLVDASALPLPAPAAEHGFQSMPWQWRFDTVFSLNALADSFATLRIQDVPEAQVMSHRGHNPLREYHGFARKEGYFSIFQQRAQENAKNLAARPRDLFLPGAADSDSTERLRAMLDRMARESTEVHVVIYPYHAQLMAMFEAAGLQGALEEWKRLLVRETDMARARHDGTRITVWDFSGYGPIQCERIPSAGDRRSTTQWYWEGGHFKSTLGELMLRRMLGGGTDAGFLLTATTLEQNAQRVAAERAQCAGMYPEVFASAQNLVIRARKQLR</sequence>
<gene>
    <name evidence="2" type="ORF">HMPREF9710_02015</name>
</gene>
<organism evidence="2 3">
    <name type="scientific">Massilia timonae CCUG 45783</name>
    <dbReference type="NCBI Taxonomy" id="883126"/>
    <lineage>
        <taxon>Bacteria</taxon>
        <taxon>Pseudomonadati</taxon>
        <taxon>Pseudomonadota</taxon>
        <taxon>Betaproteobacteria</taxon>
        <taxon>Burkholderiales</taxon>
        <taxon>Oxalobacteraceae</taxon>
        <taxon>Telluria group</taxon>
        <taxon>Massilia</taxon>
    </lineage>
</organism>
<keyword evidence="1" id="KW-0812">Transmembrane</keyword>
<name>K9DZR1_9BURK</name>
<evidence type="ECO:0000313" key="2">
    <source>
        <dbReference type="EMBL" id="EKU82700.1"/>
    </source>
</evidence>
<evidence type="ECO:0000313" key="3">
    <source>
        <dbReference type="Proteomes" id="UP000009874"/>
    </source>
</evidence>
<protein>
    <submittedName>
        <fullName evidence="2">Uncharacterized protein</fullName>
    </submittedName>
</protein>
<keyword evidence="1" id="KW-0472">Membrane</keyword>
<comment type="caution">
    <text evidence="2">The sequence shown here is derived from an EMBL/GenBank/DDBJ whole genome shotgun (WGS) entry which is preliminary data.</text>
</comment>
<dbReference type="PATRIC" id="fig|883126.3.peg.2046"/>
<dbReference type="EMBL" id="AGZI01000024">
    <property type="protein sequence ID" value="EKU82700.1"/>
    <property type="molecule type" value="Genomic_DNA"/>
</dbReference>
<proteinExistence type="predicted"/>
<accession>K9DZR1</accession>
<dbReference type="HOGENOM" id="CLU_680865_0_0_4"/>
<keyword evidence="3" id="KW-1185">Reference proteome</keyword>
<keyword evidence="1" id="KW-1133">Transmembrane helix</keyword>
<reference evidence="2 3" key="1">
    <citation type="submission" date="2012-09" db="EMBL/GenBank/DDBJ databases">
        <title>The Genome Sequence of Massilia timonae CCUG 45783.</title>
        <authorList>
            <consortium name="The Broad Institute Genome Sequencing Platform"/>
            <person name="Earl A."/>
            <person name="Ward D."/>
            <person name="Feldgarden M."/>
            <person name="Gevers D."/>
            <person name="Huys G."/>
            <person name="Walker B."/>
            <person name="Young S.K."/>
            <person name="Zeng Q."/>
            <person name="Gargeya S."/>
            <person name="Fitzgerald M."/>
            <person name="Haas B."/>
            <person name="Abouelleil A."/>
            <person name="Alvarado L."/>
            <person name="Arachchi H.M."/>
            <person name="Berlin A.M."/>
            <person name="Chapman S.B."/>
            <person name="Goldberg J."/>
            <person name="Griggs A."/>
            <person name="Gujja S."/>
            <person name="Hansen M."/>
            <person name="Howarth C."/>
            <person name="Imamovic A."/>
            <person name="Larimer J."/>
            <person name="McCowen C."/>
            <person name="Montmayeur A."/>
            <person name="Murphy C."/>
            <person name="Neiman D."/>
            <person name="Pearson M."/>
            <person name="Priest M."/>
            <person name="Roberts A."/>
            <person name="Saif S."/>
            <person name="Shea T."/>
            <person name="Sisk P."/>
            <person name="Sykes S."/>
            <person name="Wortman J."/>
            <person name="Nusbaum C."/>
            <person name="Birren B."/>
        </authorList>
    </citation>
    <scope>NUCLEOTIDE SEQUENCE [LARGE SCALE GENOMIC DNA]</scope>
    <source>
        <strain evidence="2 3">CCUG 45783</strain>
    </source>
</reference>
<evidence type="ECO:0000256" key="1">
    <source>
        <dbReference type="SAM" id="Phobius"/>
    </source>
</evidence>
<dbReference type="OrthoDB" id="7324894at2"/>
<dbReference type="RefSeq" id="WP_005666088.1">
    <property type="nucleotide sequence ID" value="NZ_JH992923.1"/>
</dbReference>
<feature type="transmembrane region" description="Helical" evidence="1">
    <location>
        <begin position="28"/>
        <end position="54"/>
    </location>
</feature>